<gene>
    <name evidence="1" type="ORF">IAD28_04015</name>
</gene>
<proteinExistence type="predicted"/>
<dbReference type="Gene3D" id="3.90.1720.10">
    <property type="entry name" value="endopeptidase domain like (from Nostoc punctiforme)"/>
    <property type="match status" value="1"/>
</dbReference>
<name>A0A9D1NQA2_9FIRM</name>
<organism evidence="1 2">
    <name type="scientific">Candidatus Faeciplasma avium</name>
    <dbReference type="NCBI Taxonomy" id="2840798"/>
    <lineage>
        <taxon>Bacteria</taxon>
        <taxon>Bacillati</taxon>
        <taxon>Bacillota</taxon>
        <taxon>Clostridia</taxon>
        <taxon>Eubacteriales</taxon>
        <taxon>Oscillospiraceae</taxon>
        <taxon>Oscillospiraceae incertae sedis</taxon>
        <taxon>Candidatus Faeciplasma</taxon>
    </lineage>
</organism>
<evidence type="ECO:0000313" key="1">
    <source>
        <dbReference type="EMBL" id="HIV10846.1"/>
    </source>
</evidence>
<accession>A0A9D1NQA2</accession>
<dbReference type="AlphaFoldDB" id="A0A9D1NQA2"/>
<dbReference type="InterPro" id="IPR038765">
    <property type="entry name" value="Papain-like_cys_pep_sf"/>
</dbReference>
<dbReference type="Proteomes" id="UP000823960">
    <property type="component" value="Unassembled WGS sequence"/>
</dbReference>
<evidence type="ECO:0000313" key="2">
    <source>
        <dbReference type="Proteomes" id="UP000823960"/>
    </source>
</evidence>
<dbReference type="EMBL" id="DVOL01000051">
    <property type="protein sequence ID" value="HIV10846.1"/>
    <property type="molecule type" value="Genomic_DNA"/>
</dbReference>
<dbReference type="SUPFAM" id="SSF54001">
    <property type="entry name" value="Cysteine proteinases"/>
    <property type="match status" value="1"/>
</dbReference>
<sequence>MRHIYVLLTRSGSVVSRAISLTTGDLFTHASIAYDDSLFTLCSFARRYQRLIIPAGLVNERLESGYYHSHSYIPCALMRLTVPDEVYLSVRNIVGGMLSERKKYRYDTIGLLLCRLGRSYNREKHYFCSRFVGEMLLQSGAIASLPKPAALMRPQDFLLMPELELVYMGSMDGLVKSVRQDSAKPLAV</sequence>
<protein>
    <submittedName>
        <fullName evidence="1">Uncharacterized protein</fullName>
    </submittedName>
</protein>
<reference evidence="1" key="2">
    <citation type="journal article" date="2021" name="PeerJ">
        <title>Extensive microbial diversity within the chicken gut microbiome revealed by metagenomics and culture.</title>
        <authorList>
            <person name="Gilroy R."/>
            <person name="Ravi A."/>
            <person name="Getino M."/>
            <person name="Pursley I."/>
            <person name="Horton D.L."/>
            <person name="Alikhan N.F."/>
            <person name="Baker D."/>
            <person name="Gharbi K."/>
            <person name="Hall N."/>
            <person name="Watson M."/>
            <person name="Adriaenssens E.M."/>
            <person name="Foster-Nyarko E."/>
            <person name="Jarju S."/>
            <person name="Secka A."/>
            <person name="Antonio M."/>
            <person name="Oren A."/>
            <person name="Chaudhuri R.R."/>
            <person name="La Ragione R."/>
            <person name="Hildebrand F."/>
            <person name="Pallen M.J."/>
        </authorList>
    </citation>
    <scope>NUCLEOTIDE SEQUENCE</scope>
    <source>
        <strain evidence="1">1370</strain>
    </source>
</reference>
<reference evidence="1" key="1">
    <citation type="submission" date="2020-10" db="EMBL/GenBank/DDBJ databases">
        <authorList>
            <person name="Gilroy R."/>
        </authorList>
    </citation>
    <scope>NUCLEOTIDE SEQUENCE</scope>
    <source>
        <strain evidence="1">1370</strain>
    </source>
</reference>
<comment type="caution">
    <text evidence="1">The sequence shown here is derived from an EMBL/GenBank/DDBJ whole genome shotgun (WGS) entry which is preliminary data.</text>
</comment>